<dbReference type="KEGG" id="dti:Desti_5019"/>
<reference evidence="2" key="1">
    <citation type="submission" date="2012-06" db="EMBL/GenBank/DDBJ databases">
        <title>Complete sequence of chromosome of Desulfomonile tiedjei DSM 6799.</title>
        <authorList>
            <person name="Lucas S."/>
            <person name="Copeland A."/>
            <person name="Lapidus A."/>
            <person name="Glavina del Rio T."/>
            <person name="Dalin E."/>
            <person name="Tice H."/>
            <person name="Bruce D."/>
            <person name="Goodwin L."/>
            <person name="Pitluck S."/>
            <person name="Peters L."/>
            <person name="Ovchinnikova G."/>
            <person name="Zeytun A."/>
            <person name="Lu M."/>
            <person name="Kyrpides N."/>
            <person name="Mavromatis K."/>
            <person name="Ivanova N."/>
            <person name="Brettin T."/>
            <person name="Detter J.C."/>
            <person name="Han C."/>
            <person name="Larimer F."/>
            <person name="Land M."/>
            <person name="Hauser L."/>
            <person name="Markowitz V."/>
            <person name="Cheng J.-F."/>
            <person name="Hugenholtz P."/>
            <person name="Woyke T."/>
            <person name="Wu D."/>
            <person name="Spring S."/>
            <person name="Schroeder M."/>
            <person name="Brambilla E."/>
            <person name="Klenk H.-P."/>
            <person name="Eisen J.A."/>
        </authorList>
    </citation>
    <scope>NUCLEOTIDE SEQUENCE [LARGE SCALE GENOMIC DNA]</scope>
    <source>
        <strain evidence="2">ATCC 49306 / DSM 6799 / DCB-1</strain>
    </source>
</reference>
<evidence type="ECO:0000313" key="2">
    <source>
        <dbReference type="Proteomes" id="UP000006055"/>
    </source>
</evidence>
<accession>I4CDI9</accession>
<evidence type="ECO:0000313" key="1">
    <source>
        <dbReference type="EMBL" id="AFM27630.1"/>
    </source>
</evidence>
<dbReference type="OrthoDB" id="9783374at2"/>
<keyword evidence="2" id="KW-1185">Reference proteome</keyword>
<dbReference type="eggNOG" id="COG2202">
    <property type="taxonomic scope" value="Bacteria"/>
</dbReference>
<sequence>MYCREFALEQLEERIVLDAAVVDTHDVQDNASDGTQVDSLGWVYVSNGWWYNNDGGGWWYNQYSTWWWNEYTDWWYMNASGFDWWYHGTYEYFANEHSTGAWFWYDAADDYTWEPVGRWFYSSDGYWEWSDFSNHVYLSYYDYTYLSDDYYLYNELTYSNLATWYMYPGSDNWWSGGALCVAVADNSDDWMVQALDYANLDVVCMEFDFEYDSFSEIVSSIGWVSWFYGTTIDYLAILGHGYTSGDGMCIGDWITTDNYWYFYSDFVELSSYMDYYGQIQLYHCYVGQAWDMLDDIADWTDTYIFANTDSTVYHYPTGSFWISDGDDSTLTFEYKSYYYANYVNLFTWDYY</sequence>
<protein>
    <recommendedName>
        <fullName evidence="3">DUF4347 domain-containing protein</fullName>
    </recommendedName>
</protein>
<gene>
    <name evidence="1" type="ordered locus">Desti_5019</name>
</gene>
<name>I4CDI9_DESTA</name>
<dbReference type="HOGENOM" id="CLU_692094_0_0_7"/>
<dbReference type="Proteomes" id="UP000006055">
    <property type="component" value="Chromosome"/>
</dbReference>
<dbReference type="RefSeq" id="WP_014812733.1">
    <property type="nucleotide sequence ID" value="NC_018025.1"/>
</dbReference>
<dbReference type="EMBL" id="CP003360">
    <property type="protein sequence ID" value="AFM27630.1"/>
    <property type="molecule type" value="Genomic_DNA"/>
</dbReference>
<dbReference type="AlphaFoldDB" id="I4CDI9"/>
<organism evidence="1 2">
    <name type="scientific">Desulfomonile tiedjei (strain ATCC 49306 / DSM 6799 / DCB-1)</name>
    <dbReference type="NCBI Taxonomy" id="706587"/>
    <lineage>
        <taxon>Bacteria</taxon>
        <taxon>Pseudomonadati</taxon>
        <taxon>Thermodesulfobacteriota</taxon>
        <taxon>Desulfomonilia</taxon>
        <taxon>Desulfomonilales</taxon>
        <taxon>Desulfomonilaceae</taxon>
        <taxon>Desulfomonile</taxon>
    </lineage>
</organism>
<evidence type="ECO:0008006" key="3">
    <source>
        <dbReference type="Google" id="ProtNLM"/>
    </source>
</evidence>
<proteinExistence type="predicted"/>